<dbReference type="Proteomes" id="UP001159428">
    <property type="component" value="Unassembled WGS sequence"/>
</dbReference>
<dbReference type="InterPro" id="IPR058913">
    <property type="entry name" value="Integrase_dom_put"/>
</dbReference>
<dbReference type="PANTHER" id="PTHR46791:SF4">
    <property type="match status" value="1"/>
</dbReference>
<dbReference type="EMBL" id="CALNXJ010000002">
    <property type="protein sequence ID" value="CAH3032960.1"/>
    <property type="molecule type" value="Genomic_DNA"/>
</dbReference>
<dbReference type="SUPFAM" id="SSF53098">
    <property type="entry name" value="Ribonuclease H-like"/>
    <property type="match status" value="1"/>
</dbReference>
<gene>
    <name evidence="2" type="ORF">PMEA_00010408</name>
</gene>
<reference evidence="2 3" key="1">
    <citation type="submission" date="2022-05" db="EMBL/GenBank/DDBJ databases">
        <authorList>
            <consortium name="Genoscope - CEA"/>
            <person name="William W."/>
        </authorList>
    </citation>
    <scope>NUCLEOTIDE SEQUENCE [LARGE SCALE GENOMIC DNA]</scope>
</reference>
<dbReference type="AlphaFoldDB" id="A0AAU9VPP0"/>
<proteinExistence type="predicted"/>
<dbReference type="InterPro" id="IPR012337">
    <property type="entry name" value="RNaseH-like_sf"/>
</dbReference>
<accession>A0AAU9VPP0</accession>
<comment type="caution">
    <text evidence="2">The sequence shown here is derived from an EMBL/GenBank/DDBJ whole genome shotgun (WGS) entry which is preliminary data.</text>
</comment>
<dbReference type="Gene3D" id="3.30.420.10">
    <property type="entry name" value="Ribonuclease H-like superfamily/Ribonuclease H"/>
    <property type="match status" value="1"/>
</dbReference>
<evidence type="ECO:0000313" key="3">
    <source>
        <dbReference type="Proteomes" id="UP001159428"/>
    </source>
</evidence>
<feature type="domain" description="Integrase catalytic" evidence="1">
    <location>
        <begin position="39"/>
        <end position="150"/>
    </location>
</feature>
<evidence type="ECO:0000313" key="2">
    <source>
        <dbReference type="EMBL" id="CAH3032960.1"/>
    </source>
</evidence>
<keyword evidence="3" id="KW-1185">Reference proteome</keyword>
<name>A0AAU9VPP0_9CNID</name>
<dbReference type="GO" id="GO:0003676">
    <property type="term" value="F:nucleic acid binding"/>
    <property type="evidence" value="ECO:0007669"/>
    <property type="project" value="InterPro"/>
</dbReference>
<dbReference type="PANTHER" id="PTHR46791">
    <property type="entry name" value="EXPRESSED PROTEIN"/>
    <property type="match status" value="1"/>
</dbReference>
<protein>
    <recommendedName>
        <fullName evidence="1">Integrase catalytic domain-containing protein</fullName>
    </recommendedName>
</protein>
<dbReference type="InterPro" id="IPR036397">
    <property type="entry name" value="RNaseH_sf"/>
</dbReference>
<evidence type="ECO:0000259" key="1">
    <source>
        <dbReference type="PROSITE" id="PS50994"/>
    </source>
</evidence>
<dbReference type="Pfam" id="PF24764">
    <property type="entry name" value="rva_4"/>
    <property type="match status" value="1"/>
</dbReference>
<dbReference type="GO" id="GO:0015074">
    <property type="term" value="P:DNA integration"/>
    <property type="evidence" value="ECO:0007669"/>
    <property type="project" value="InterPro"/>
</dbReference>
<dbReference type="PROSITE" id="PS50994">
    <property type="entry name" value="INTEGRASE"/>
    <property type="match status" value="1"/>
</dbReference>
<dbReference type="InterPro" id="IPR001584">
    <property type="entry name" value="Integrase_cat-core"/>
</dbReference>
<sequence length="228" mass="25868">MREVPKVGCKRMTGLLLGRGLRVLLRALELNVVCRRSYQVQGPLSLWHIDGNHKLIRWRMVIHGGIDSFSRLIVYLHCSTNNRASTVLELFKAGVSKYGLPSRVRSDKGMENVDVAWYMLTYPLRGPDRGSHIAGRSVHNQRIERLWRDLFTGCTYLFYNIFCNMEECGILDNANELHLAALHCLCLESTGIYHSSQMGIIEVQLARSAIDLLSSCGSEEYCPMLHKG</sequence>
<organism evidence="2 3">
    <name type="scientific">Pocillopora meandrina</name>
    <dbReference type="NCBI Taxonomy" id="46732"/>
    <lineage>
        <taxon>Eukaryota</taxon>
        <taxon>Metazoa</taxon>
        <taxon>Cnidaria</taxon>
        <taxon>Anthozoa</taxon>
        <taxon>Hexacorallia</taxon>
        <taxon>Scleractinia</taxon>
        <taxon>Astrocoeniina</taxon>
        <taxon>Pocilloporidae</taxon>
        <taxon>Pocillopora</taxon>
    </lineage>
</organism>